<keyword evidence="1" id="KW-0067">ATP-binding</keyword>
<dbReference type="GO" id="GO:0006281">
    <property type="term" value="P:DNA repair"/>
    <property type="evidence" value="ECO:0007669"/>
    <property type="project" value="UniProtKB-KW"/>
</dbReference>
<keyword evidence="1" id="KW-0234">DNA repair</keyword>
<accession>A0A1R3L4I4</accession>
<reference evidence="5" key="1">
    <citation type="submission" date="2013-09" db="EMBL/GenBank/DDBJ databases">
        <title>Corchorus olitorius genome sequencing.</title>
        <authorList>
            <person name="Alam M."/>
            <person name="Haque M.S."/>
            <person name="Islam M.S."/>
            <person name="Emdad E.M."/>
            <person name="Islam M.M."/>
            <person name="Ahmed B."/>
            <person name="Halim A."/>
            <person name="Hossen Q.M.M."/>
            <person name="Hossain M.Z."/>
            <person name="Ahmed R."/>
            <person name="Khan M.M."/>
            <person name="Islam R."/>
            <person name="Rashid M.M."/>
            <person name="Khan S.A."/>
            <person name="Rahman M.S."/>
            <person name="Alam M."/>
            <person name="Yahiya A.S."/>
            <person name="Khan M.S."/>
            <person name="Azam M.S."/>
            <person name="Haque T."/>
            <person name="Lashkar M.Z.H."/>
            <person name="Akhand A.I."/>
            <person name="Morshed G."/>
            <person name="Roy S."/>
            <person name="Uddin K.S."/>
            <person name="Rabeya T."/>
            <person name="Hossain A.S."/>
            <person name="Chowdhury A."/>
            <person name="Snigdha A.R."/>
            <person name="Mortoza M.S."/>
            <person name="Matin S.A."/>
            <person name="Hoque S.M.E."/>
            <person name="Islam M.K."/>
            <person name="Roy D.K."/>
            <person name="Haider R."/>
            <person name="Moosa M.M."/>
            <person name="Elias S.M."/>
            <person name="Hasan A.M."/>
            <person name="Jahan S."/>
            <person name="Shafiuddin M."/>
            <person name="Mahmood N."/>
            <person name="Shommy N.S."/>
        </authorList>
    </citation>
    <scope>NUCLEOTIDE SEQUENCE [LARGE SCALE GENOMIC DNA]</scope>
    <source>
        <strain evidence="5">cv. O-4</strain>
    </source>
</reference>
<dbReference type="InterPro" id="IPR049163">
    <property type="entry name" value="Pif1-like_2B_dom"/>
</dbReference>
<evidence type="ECO:0000313" key="5">
    <source>
        <dbReference type="Proteomes" id="UP000187203"/>
    </source>
</evidence>
<protein>
    <recommendedName>
        <fullName evidence="1">ATP-dependent DNA helicase</fullName>
        <ecNumber evidence="1">5.6.2.3</ecNumber>
    </recommendedName>
</protein>
<keyword evidence="1" id="KW-0378">Hydrolase</keyword>
<comment type="cofactor">
    <cofactor evidence="1">
        <name>Mg(2+)</name>
        <dbReference type="ChEBI" id="CHEBI:18420"/>
    </cofactor>
</comment>
<name>A0A1R3L4I4_9ROSI</name>
<dbReference type="GO" id="GO:0005524">
    <property type="term" value="F:ATP binding"/>
    <property type="evidence" value="ECO:0007669"/>
    <property type="project" value="UniProtKB-KW"/>
</dbReference>
<dbReference type="OrthoDB" id="1002436at2759"/>
<evidence type="ECO:0000256" key="1">
    <source>
        <dbReference type="RuleBase" id="RU363044"/>
    </source>
</evidence>
<dbReference type="CDD" id="cd18809">
    <property type="entry name" value="SF1_C_RecD"/>
    <property type="match status" value="1"/>
</dbReference>
<gene>
    <name evidence="4" type="ORF">COLO4_00200</name>
</gene>
<keyword evidence="1" id="KW-0227">DNA damage</keyword>
<dbReference type="GO" id="GO:0006310">
    <property type="term" value="P:DNA recombination"/>
    <property type="evidence" value="ECO:0007669"/>
    <property type="project" value="UniProtKB-KW"/>
</dbReference>
<dbReference type="FunFam" id="3.40.50.300:FF:002884">
    <property type="entry name" value="ATP-dependent DNA helicase"/>
    <property type="match status" value="1"/>
</dbReference>
<dbReference type="STRING" id="93759.A0A1R3L4I4"/>
<keyword evidence="1" id="KW-0233">DNA recombination</keyword>
<keyword evidence="5" id="KW-1185">Reference proteome</keyword>
<dbReference type="SUPFAM" id="SSF52540">
    <property type="entry name" value="P-loop containing nucleoside triphosphate hydrolases"/>
    <property type="match status" value="2"/>
</dbReference>
<organism evidence="4 5">
    <name type="scientific">Corchorus olitorius</name>
    <dbReference type="NCBI Taxonomy" id="93759"/>
    <lineage>
        <taxon>Eukaryota</taxon>
        <taxon>Viridiplantae</taxon>
        <taxon>Streptophyta</taxon>
        <taxon>Embryophyta</taxon>
        <taxon>Tracheophyta</taxon>
        <taxon>Spermatophyta</taxon>
        <taxon>Magnoliopsida</taxon>
        <taxon>eudicotyledons</taxon>
        <taxon>Gunneridae</taxon>
        <taxon>Pentapetalae</taxon>
        <taxon>rosids</taxon>
        <taxon>malvids</taxon>
        <taxon>Malvales</taxon>
        <taxon>Malvaceae</taxon>
        <taxon>Grewioideae</taxon>
        <taxon>Apeibeae</taxon>
        <taxon>Corchorus</taxon>
    </lineage>
</organism>
<comment type="similarity">
    <text evidence="1">Belongs to the helicase family.</text>
</comment>
<sequence>MFAFTSTGGEVDNSVNTGGGPYVYSVNAVNHHRIGNLLPAEGRNPKFLQLYIYDTDHEISNRMCVMSSGNRRNDLQQLIVDRLLQMLNAHNPLVKVFRMTRDTFRETEIRPVRIRLIGTRKTDDRQYNLPTSSEVAAINIGEGTDQQFGVPAVISPWRGFFGEVNTDKEVAPIGYNAVVQYMMHGPYGSHNLNAPCMDQSKCTKHYLKPFRAQTMISDDGYPAYRRRDDKIFMFDIQFRDPSVERLPFHLSSQHTVIFNDDDDSIEDVVNREGVEKTMFTEWMQANKQFAKARNLTYAEFPTKFVWKQEKKMWQIRKFGRCIGRLYYAHPTSGERYYLRMLLNIVRGPTCYEDIITVDGVLYPTFKEACHALLLLDNDDEWHEALKEASHSAFGYLYRHIFVSMILFCEVTDHYNLWIKNWEILSEDVLYRIRRSASCPDLQLTPEQLQNHALYEIEKIMNGTGRSLREFSTLPMRDLDSITVTRNSLIMDELAYDRNLLTNEHAQLYSGLNVDQRATYDAILDVVRSDSGEFFFVYGSGGTSKTNMWRTIISKLRSKGQIVLAVASSVVLGGDFTQILPVIPRGGRTDIVGASISESPLWDHYLRDGKLPRKSFSRDEEPEWKKVPDDIILSQDEDLIAQIVSWTYPDCIAYYRETKRYLSFDKVALDSGYMDEQSTPPTELLNTLKFSGIPNHELVLKVGVPVILLRNVNQAEGLCNGTRLIITKLGTRIVEAEIVTRNNIGKKVLIHHIVMSPTDSKWPFTLLRRQFPLKLCFAMTINKSKGQTFNHVEVYLPKPVFSHGQLYVAVSRVTSKEDLEILVAESENGHLGYTKNIVYHELFNKLP</sequence>
<feature type="domain" description="DNA helicase Pif1-like DEAD-box helicase" evidence="2">
    <location>
        <begin position="511"/>
        <end position="568"/>
    </location>
</feature>
<dbReference type="GO" id="GO:0043139">
    <property type="term" value="F:5'-3' DNA helicase activity"/>
    <property type="evidence" value="ECO:0007669"/>
    <property type="project" value="UniProtKB-EC"/>
</dbReference>
<keyword evidence="1 4" id="KW-0347">Helicase</keyword>
<dbReference type="GO" id="GO:0016887">
    <property type="term" value="F:ATP hydrolysis activity"/>
    <property type="evidence" value="ECO:0007669"/>
    <property type="project" value="RHEA"/>
</dbReference>
<evidence type="ECO:0000313" key="4">
    <source>
        <dbReference type="EMBL" id="OMP14190.1"/>
    </source>
</evidence>
<dbReference type="Pfam" id="PF21530">
    <property type="entry name" value="Pif1_2B_dom"/>
    <property type="match status" value="1"/>
</dbReference>
<dbReference type="AlphaFoldDB" id="A0A1R3L4I4"/>
<keyword evidence="1" id="KW-0547">Nucleotide-binding</keyword>
<dbReference type="PANTHER" id="PTHR10492:SF57">
    <property type="entry name" value="ATP-DEPENDENT DNA HELICASE"/>
    <property type="match status" value="1"/>
</dbReference>
<evidence type="ECO:0000259" key="2">
    <source>
        <dbReference type="Pfam" id="PF05970"/>
    </source>
</evidence>
<feature type="domain" description="DNA helicase Pif1-like 2B" evidence="3">
    <location>
        <begin position="682"/>
        <end position="728"/>
    </location>
</feature>
<dbReference type="InterPro" id="IPR027417">
    <property type="entry name" value="P-loop_NTPase"/>
</dbReference>
<dbReference type="PANTHER" id="PTHR10492">
    <property type="match status" value="1"/>
</dbReference>
<dbReference type="Pfam" id="PF05970">
    <property type="entry name" value="PIF1"/>
    <property type="match status" value="1"/>
</dbReference>
<dbReference type="EMBL" id="AWUE01001375">
    <property type="protein sequence ID" value="OMP14190.1"/>
    <property type="molecule type" value="Genomic_DNA"/>
</dbReference>
<comment type="caution">
    <text evidence="4">The sequence shown here is derived from an EMBL/GenBank/DDBJ whole genome shotgun (WGS) entry which is preliminary data.</text>
</comment>
<proteinExistence type="inferred from homology"/>
<dbReference type="Gene3D" id="3.40.50.300">
    <property type="entry name" value="P-loop containing nucleotide triphosphate hydrolases"/>
    <property type="match status" value="2"/>
</dbReference>
<dbReference type="EC" id="5.6.2.3" evidence="1"/>
<evidence type="ECO:0000259" key="3">
    <source>
        <dbReference type="Pfam" id="PF21530"/>
    </source>
</evidence>
<dbReference type="InterPro" id="IPR010285">
    <property type="entry name" value="DNA_helicase_pif1-like_DEAD"/>
</dbReference>
<comment type="catalytic activity">
    <reaction evidence="1">
        <text>ATP + H2O = ADP + phosphate + H(+)</text>
        <dbReference type="Rhea" id="RHEA:13065"/>
        <dbReference type="ChEBI" id="CHEBI:15377"/>
        <dbReference type="ChEBI" id="CHEBI:15378"/>
        <dbReference type="ChEBI" id="CHEBI:30616"/>
        <dbReference type="ChEBI" id="CHEBI:43474"/>
        <dbReference type="ChEBI" id="CHEBI:456216"/>
        <dbReference type="EC" id="5.6.2.3"/>
    </reaction>
</comment>
<dbReference type="GO" id="GO:0000723">
    <property type="term" value="P:telomere maintenance"/>
    <property type="evidence" value="ECO:0007669"/>
    <property type="project" value="InterPro"/>
</dbReference>
<dbReference type="Proteomes" id="UP000187203">
    <property type="component" value="Unassembled WGS sequence"/>
</dbReference>